<dbReference type="InterPro" id="IPR005135">
    <property type="entry name" value="Endo/exonuclease/phosphatase"/>
</dbReference>
<accession>A0A1V8TM22</accession>
<dbReference type="CDD" id="cd04486">
    <property type="entry name" value="YhcR_OBF_like"/>
    <property type="match status" value="1"/>
</dbReference>
<comment type="caution">
    <text evidence="2">The sequence shown here is derived from an EMBL/GenBank/DDBJ whole genome shotgun (WGS) entry which is preliminary data.</text>
</comment>
<organism evidence="2 3">
    <name type="scientific">Cryoendolithus antarcticus</name>
    <dbReference type="NCBI Taxonomy" id="1507870"/>
    <lineage>
        <taxon>Eukaryota</taxon>
        <taxon>Fungi</taxon>
        <taxon>Dikarya</taxon>
        <taxon>Ascomycota</taxon>
        <taxon>Pezizomycotina</taxon>
        <taxon>Dothideomycetes</taxon>
        <taxon>Dothideomycetidae</taxon>
        <taxon>Cladosporiales</taxon>
        <taxon>Cladosporiaceae</taxon>
        <taxon>Cryoendolithus</taxon>
    </lineage>
</organism>
<name>A0A1V8TM22_9PEZI</name>
<sequence>MAFSVSIPGQLGLIDEPYSGVAGLLAAPLVSAITVAQITGERYQSLLNGTSFTNLTGLVTAKGPSGLWLRSTTPDDNERTSESVYVFGAAFAHNITRGQIITIDGNVTEYRSSTAYLYLTEVTTPRNVRIVSSGNAVEPVVLSKRTSGLIGRRDVSPPTELYSSLDTNNDIFAYPNNVSRVSAENPRLNPGRFGMDFWESLSGELVTIQGVTALGRPANTFGDQWVYGDWKVTGENSRGGLSVVDKDSNPETLIVGTPLDGTRNVNTTKLGDTLETIVGVVQYDFGFYSILPLTGTKIKDAKQPELPPPSNIKPNGKCDGITVGSYNAENFAAGNTRVPRIVEHIVAYMNSPSIVFLQEIQDNNGETNNGNVDANATLLELTTALSARSLVPWDFVDVDPVNNQDGGAPGGNIRNAYIYRSDQLRLYKPNPGGPLDANAVLPGPSLRYNPGRITMPQVFNSSRKPLVAEWETVDGKGHFFTVNVHFTSKGGSSSLAGDPRPPVNGGIDGRIAQGEVTGAFIAEILKQDKNAAIIAAGDFNEFSGVEPLKRFVEVSGLRDLDVVANIKDVERYSYTFGGSQQELDHAYVSPKPARSVRNKDFEHVHVNTWVSGGNEVSDHDPALAKLNVCRN</sequence>
<keyword evidence="3" id="KW-1185">Reference proteome</keyword>
<evidence type="ECO:0000259" key="1">
    <source>
        <dbReference type="Pfam" id="PF03372"/>
    </source>
</evidence>
<dbReference type="OrthoDB" id="47488at2759"/>
<feature type="domain" description="Endonuclease/exonuclease/phosphatase" evidence="1">
    <location>
        <begin position="325"/>
        <end position="619"/>
    </location>
</feature>
<dbReference type="Pfam" id="PF03372">
    <property type="entry name" value="Exo_endo_phos"/>
    <property type="match status" value="1"/>
</dbReference>
<dbReference type="STRING" id="1507870.A0A1V8TM22"/>
<proteinExistence type="predicted"/>
<gene>
    <name evidence="2" type="ORF">B0A48_02996</name>
</gene>
<dbReference type="AlphaFoldDB" id="A0A1V8TM22"/>
<dbReference type="InterPro" id="IPR036691">
    <property type="entry name" value="Endo/exonu/phosph_ase_sf"/>
</dbReference>
<dbReference type="GO" id="GO:0003824">
    <property type="term" value="F:catalytic activity"/>
    <property type="evidence" value="ECO:0007669"/>
    <property type="project" value="InterPro"/>
</dbReference>
<dbReference type="Proteomes" id="UP000192596">
    <property type="component" value="Unassembled WGS sequence"/>
</dbReference>
<reference evidence="3" key="1">
    <citation type="submission" date="2017-03" db="EMBL/GenBank/DDBJ databases">
        <title>Genomes of endolithic fungi from Antarctica.</title>
        <authorList>
            <person name="Coleine C."/>
            <person name="Masonjones S."/>
            <person name="Stajich J.E."/>
        </authorList>
    </citation>
    <scope>NUCLEOTIDE SEQUENCE [LARGE SCALE GENOMIC DNA]</scope>
    <source>
        <strain evidence="3">CCFEE 5527</strain>
    </source>
</reference>
<protein>
    <recommendedName>
        <fullName evidence="1">Endonuclease/exonuclease/phosphatase domain-containing protein</fullName>
    </recommendedName>
</protein>
<evidence type="ECO:0000313" key="3">
    <source>
        <dbReference type="Proteomes" id="UP000192596"/>
    </source>
</evidence>
<dbReference type="PANTHER" id="PTHR42834">
    <property type="entry name" value="ENDONUCLEASE/EXONUCLEASE/PHOSPHATASE FAMILY PROTEIN (AFU_ORTHOLOGUE AFUA_3G09210)"/>
    <property type="match status" value="1"/>
</dbReference>
<dbReference type="Gene3D" id="3.60.10.10">
    <property type="entry name" value="Endonuclease/exonuclease/phosphatase"/>
    <property type="match status" value="1"/>
</dbReference>
<evidence type="ECO:0000313" key="2">
    <source>
        <dbReference type="EMBL" id="OQO12354.1"/>
    </source>
</evidence>
<dbReference type="PANTHER" id="PTHR42834:SF1">
    <property type="entry name" value="ENDONUCLEASE_EXONUCLEASE_PHOSPHATASE FAMILY PROTEIN (AFU_ORTHOLOGUE AFUA_3G09210)"/>
    <property type="match status" value="1"/>
</dbReference>
<dbReference type="EMBL" id="NAJO01000005">
    <property type="protein sequence ID" value="OQO12354.1"/>
    <property type="molecule type" value="Genomic_DNA"/>
</dbReference>
<dbReference type="SUPFAM" id="SSF56219">
    <property type="entry name" value="DNase I-like"/>
    <property type="match status" value="1"/>
</dbReference>
<dbReference type="InParanoid" id="A0A1V8TM22"/>